<sequence>MISPPSSSPSSPSPRKIKSSNQSSSAPSINETNENDNDHESILEDNKSENEEENNETSITDDHKSIMEENEDQENGANLSGNDLQSNEIENNEEEMNEEKSDNNNEKSSQHSTVDNDDMKENLTSEATFAHENEEESSRPLSPVPLTQILDTGVILTAKDPIKMEEQNETDNFVEEEEKNEPKGKNPNDVQYWVDEAMQLQPLDGCNPRILGKVIDGIRKERDNFIELGLYQDSVQANEALTNALEYKDSIYKKNIQKKKQDELQARLDDAKNHLKDLQSTVTRIEPNMASSFEKEMNNLIKRQNHELNRLTVEWESPQKLRMYNRSSANLRNLRTQSILLFNSHRFDEMELASRTADLIEENESTMNQRRLENDFQDALNKMLDRHQNERQSLIVAQKVQKEKYEAAKNHDFMIAQRRIDKLEREIEDSKDPEKVWIHYSRAEARGPPGPRPKARQGRKNCLQAIQTKDFNTLNLPPLVDNPKWKLDSPRSPKERQERAKEIAALSRTGGSAALVAIASRRSHAGVRASYGSPRGEASKKRKV</sequence>
<evidence type="ECO:0000313" key="3">
    <source>
        <dbReference type="EMBL" id="KAK8886204.1"/>
    </source>
</evidence>
<dbReference type="Proteomes" id="UP001470230">
    <property type="component" value="Unassembled WGS sequence"/>
</dbReference>
<dbReference type="PANTHER" id="PTHR47026">
    <property type="entry name" value="PIGMENTOSA GTPASE REGULATOR-LIKE PROTEIN, PUTATIVE-RELATED"/>
    <property type="match status" value="1"/>
</dbReference>
<proteinExistence type="predicted"/>
<feature type="compositionally biased region" description="Acidic residues" evidence="2">
    <location>
        <begin position="167"/>
        <end position="179"/>
    </location>
</feature>
<feature type="region of interest" description="Disordered" evidence="2">
    <location>
        <begin position="473"/>
        <end position="506"/>
    </location>
</feature>
<evidence type="ECO:0008006" key="5">
    <source>
        <dbReference type="Google" id="ProtNLM"/>
    </source>
</evidence>
<evidence type="ECO:0000256" key="2">
    <source>
        <dbReference type="SAM" id="MobiDB-lite"/>
    </source>
</evidence>
<feature type="region of interest" description="Disordered" evidence="2">
    <location>
        <begin position="1"/>
        <end position="123"/>
    </location>
</feature>
<feature type="compositionally biased region" description="Basic and acidic residues" evidence="2">
    <location>
        <begin position="36"/>
        <end position="49"/>
    </location>
</feature>
<comment type="caution">
    <text evidence="3">The sequence shown here is derived from an EMBL/GenBank/DDBJ whole genome shotgun (WGS) entry which is preliminary data.</text>
</comment>
<keyword evidence="4" id="KW-1185">Reference proteome</keyword>
<feature type="region of interest" description="Disordered" evidence="2">
    <location>
        <begin position="521"/>
        <end position="544"/>
    </location>
</feature>
<name>A0ABR2K556_9EUKA</name>
<dbReference type="PANTHER" id="PTHR47026:SF2">
    <property type="entry name" value="FLAGELLAR ASSOCIATED PROTEIN"/>
    <property type="match status" value="1"/>
</dbReference>
<dbReference type="EMBL" id="JAPFFF010000007">
    <property type="protein sequence ID" value="KAK8886204.1"/>
    <property type="molecule type" value="Genomic_DNA"/>
</dbReference>
<evidence type="ECO:0000313" key="4">
    <source>
        <dbReference type="Proteomes" id="UP001470230"/>
    </source>
</evidence>
<feature type="coiled-coil region" evidence="1">
    <location>
        <begin position="254"/>
        <end position="314"/>
    </location>
</feature>
<gene>
    <name evidence="3" type="ORF">M9Y10_041664</name>
</gene>
<feature type="compositionally biased region" description="Low complexity" evidence="2">
    <location>
        <begin position="1"/>
        <end position="30"/>
    </location>
</feature>
<organism evidence="3 4">
    <name type="scientific">Tritrichomonas musculus</name>
    <dbReference type="NCBI Taxonomy" id="1915356"/>
    <lineage>
        <taxon>Eukaryota</taxon>
        <taxon>Metamonada</taxon>
        <taxon>Parabasalia</taxon>
        <taxon>Tritrichomonadida</taxon>
        <taxon>Tritrichomonadidae</taxon>
        <taxon>Tritrichomonas</taxon>
    </lineage>
</organism>
<feature type="compositionally biased region" description="Basic and acidic residues" evidence="2">
    <location>
        <begin position="483"/>
        <end position="502"/>
    </location>
</feature>
<reference evidence="3 4" key="1">
    <citation type="submission" date="2024-04" db="EMBL/GenBank/DDBJ databases">
        <title>Tritrichomonas musculus Genome.</title>
        <authorList>
            <person name="Alves-Ferreira E."/>
            <person name="Grigg M."/>
            <person name="Lorenzi H."/>
            <person name="Galac M."/>
        </authorList>
    </citation>
    <scope>NUCLEOTIDE SEQUENCE [LARGE SCALE GENOMIC DNA]</scope>
    <source>
        <strain evidence="3 4">EAF2021</strain>
    </source>
</reference>
<feature type="region of interest" description="Disordered" evidence="2">
    <location>
        <begin position="163"/>
        <end position="187"/>
    </location>
</feature>
<feature type="compositionally biased region" description="Polar residues" evidence="2">
    <location>
        <begin position="75"/>
        <end position="85"/>
    </location>
</feature>
<evidence type="ECO:0000256" key="1">
    <source>
        <dbReference type="SAM" id="Coils"/>
    </source>
</evidence>
<protein>
    <recommendedName>
        <fullName evidence="5">DUF4201 domain-containing protein</fullName>
    </recommendedName>
</protein>
<keyword evidence="1" id="KW-0175">Coiled coil</keyword>
<feature type="compositionally biased region" description="Basic and acidic residues" evidence="2">
    <location>
        <begin position="98"/>
        <end position="109"/>
    </location>
</feature>
<accession>A0ABR2K556</accession>